<dbReference type="Gene3D" id="3.40.50.12780">
    <property type="entry name" value="N-terminal domain of ligase-like"/>
    <property type="match status" value="1"/>
</dbReference>
<dbReference type="InterPro" id="IPR020845">
    <property type="entry name" value="AMP-binding_CS"/>
</dbReference>
<dbReference type="AlphaFoldDB" id="A0A1H9Z6L9"/>
<evidence type="ECO:0000259" key="2">
    <source>
        <dbReference type="Pfam" id="PF13193"/>
    </source>
</evidence>
<dbReference type="InterPro" id="IPR025110">
    <property type="entry name" value="AMP-bd_C"/>
</dbReference>
<dbReference type="InterPro" id="IPR000873">
    <property type="entry name" value="AMP-dep_synth/lig_dom"/>
</dbReference>
<feature type="domain" description="AMP-dependent synthetase/ligase" evidence="1">
    <location>
        <begin position="5"/>
        <end position="387"/>
    </location>
</feature>
<dbReference type="Pfam" id="PF13193">
    <property type="entry name" value="AMP-binding_C"/>
    <property type="match status" value="1"/>
</dbReference>
<dbReference type="Gene3D" id="3.30.300.30">
    <property type="match status" value="1"/>
</dbReference>
<dbReference type="EMBL" id="FOHZ01000001">
    <property type="protein sequence ID" value="SES77148.1"/>
    <property type="molecule type" value="Genomic_DNA"/>
</dbReference>
<evidence type="ECO:0000313" key="3">
    <source>
        <dbReference type="EMBL" id="SES77148.1"/>
    </source>
</evidence>
<name>A0A1H9Z6L9_9GAMM</name>
<dbReference type="STRING" id="430453.SAMN04487962_101496"/>
<sequence>MLSVFRDAVRQRPDMPAILYFDGSLSFSEVDKLSDQMARAFINNGLGAGDRLLMVMQNVPQFVLVLIAAWKVGAIVVPANPMYKSKEFEFVLEDCEPTIVVLQDEFYHAVGKDVTENHGVGKVYVTSEAFFQGENDPRVFGDTASGAECPEFMEEVSSLPAGDIPVIERTNTDTATIVYTSGTTGKPKGAMHSHGNLSFNAQVSREWLRMAPGEPNLAIAPLFHITGLVGNLCSALLAGSPLVLYRRFVPDMVLDEIRRHKPVFTVAPITALIALMNVPGVKPGDFESFRLVLSGGAPVPPAVRDALREKLGIIVRNAYGMTETSATVTVTPLQYEGPVDPKYGALSIGVPVFNTDIRIVDDQGKEVPAGEEGELLIKGPQVISGYWRRPEDQSIVDGWIATGDIATVDKDGWVYLIDRKKDMIIASGYKVWPRDVEDVLYTHPQVREVAVVPARDDYRGETVRAVVSLTEGATVTSDELIDYCKERLAAYKYPRIVDIIEDLPKTPTGKILRRALKET</sequence>
<dbReference type="InterPro" id="IPR050237">
    <property type="entry name" value="ATP-dep_AMP-bd_enzyme"/>
</dbReference>
<dbReference type="InterPro" id="IPR042099">
    <property type="entry name" value="ANL_N_sf"/>
</dbReference>
<dbReference type="OrthoDB" id="9803968at2"/>
<organism evidence="3 4">
    <name type="scientific">Marinobacter segnicrescens</name>
    <dbReference type="NCBI Taxonomy" id="430453"/>
    <lineage>
        <taxon>Bacteria</taxon>
        <taxon>Pseudomonadati</taxon>
        <taxon>Pseudomonadota</taxon>
        <taxon>Gammaproteobacteria</taxon>
        <taxon>Pseudomonadales</taxon>
        <taxon>Marinobacteraceae</taxon>
        <taxon>Marinobacter</taxon>
    </lineage>
</organism>
<accession>A0A1H9Z6L9</accession>
<reference evidence="4" key="1">
    <citation type="submission" date="2016-10" db="EMBL/GenBank/DDBJ databases">
        <authorList>
            <person name="Varghese N."/>
            <person name="Submissions S."/>
        </authorList>
    </citation>
    <scope>NUCLEOTIDE SEQUENCE [LARGE SCALE GENOMIC DNA]</scope>
    <source>
        <strain evidence="4">CGMCC 1.6489</strain>
    </source>
</reference>
<evidence type="ECO:0000313" key="4">
    <source>
        <dbReference type="Proteomes" id="UP000198762"/>
    </source>
</evidence>
<dbReference type="Pfam" id="PF00501">
    <property type="entry name" value="AMP-binding"/>
    <property type="match status" value="1"/>
</dbReference>
<gene>
    <name evidence="3" type="ORF">SAMN04487962_101496</name>
</gene>
<feature type="domain" description="AMP-binding enzyme C-terminal" evidence="2">
    <location>
        <begin position="436"/>
        <end position="510"/>
    </location>
</feature>
<dbReference type="Proteomes" id="UP000198762">
    <property type="component" value="Unassembled WGS sequence"/>
</dbReference>
<dbReference type="InterPro" id="IPR045851">
    <property type="entry name" value="AMP-bd_C_sf"/>
</dbReference>
<protein>
    <submittedName>
        <fullName evidence="3">Long-chain acyl-CoA synthetase</fullName>
    </submittedName>
</protein>
<evidence type="ECO:0000259" key="1">
    <source>
        <dbReference type="Pfam" id="PF00501"/>
    </source>
</evidence>
<proteinExistence type="predicted"/>
<dbReference type="PROSITE" id="PS00455">
    <property type="entry name" value="AMP_BINDING"/>
    <property type="match status" value="1"/>
</dbReference>
<dbReference type="GO" id="GO:0016878">
    <property type="term" value="F:acid-thiol ligase activity"/>
    <property type="evidence" value="ECO:0007669"/>
    <property type="project" value="UniProtKB-ARBA"/>
</dbReference>
<dbReference type="PANTHER" id="PTHR43767">
    <property type="entry name" value="LONG-CHAIN-FATTY-ACID--COA LIGASE"/>
    <property type="match status" value="1"/>
</dbReference>
<dbReference type="SUPFAM" id="SSF56801">
    <property type="entry name" value="Acetyl-CoA synthetase-like"/>
    <property type="match status" value="1"/>
</dbReference>
<keyword evidence="4" id="KW-1185">Reference proteome</keyword>
<dbReference type="PANTHER" id="PTHR43767:SF1">
    <property type="entry name" value="NONRIBOSOMAL PEPTIDE SYNTHASE PES1 (EUROFUNG)-RELATED"/>
    <property type="match status" value="1"/>
</dbReference>